<feature type="transmembrane region" description="Helical" evidence="1">
    <location>
        <begin position="911"/>
        <end position="936"/>
    </location>
</feature>
<dbReference type="SUPFAM" id="SSF82693">
    <property type="entry name" value="Multidrug efflux transporter AcrB pore domain, PN1, PN2, PC1 and PC2 subdomains"/>
    <property type="match status" value="3"/>
</dbReference>
<dbReference type="GO" id="GO:0042910">
    <property type="term" value="F:xenobiotic transmembrane transporter activity"/>
    <property type="evidence" value="ECO:0007669"/>
    <property type="project" value="TreeGrafter"/>
</dbReference>
<sequence length="1024" mass="112558">MNITRFSIQRPVGITMIVMLFVVLGLYSFFRIGVELLPALNSPYFSIAVEYPGASVEEVEEMVVKPLEQELVSLSHLKRILAIAKPERATIVLEFDYMANGDIASIDASKAINRVRKKLPEDVEEPVISRRDANAVPVMEIAVKAKYPLSDIYGKADHIFKERLQRAGGVSDVAVGGGRDREIAVLVDRDKLALYNLSLNQIAERIKGDNLLLPAGSVYSETQESDVRLAARYQSAEEIKRVYLANTGGGAVPLTEIAEVSGQDSRATRYGRVNGDDAITLQVYKNSDANIVNTVKQVQHELAALQDEYPEYQFIVVTNDANYIDNALHNTLIALFEGIMTTGLVLFLFLRGWRSTVAVMIAIPTSLISTFLVMYAAGFTFNMMSLMGMALCIGILVDDAIVVLENIHRHLQLGKPPAVAAEEGRNEIGTAAIAITLCDVVVFLPIAFMTDMTGQYFRQFGLTIVFATLFSLFISFTLTPMLAARLFSTGAAPVSGRIWTFMDSLEKTAVDKYEKLLRRSLAHGRQVIAGVLILLVSTVALIPLGVIGAEYMPRTDESNFRVSVELPVGQNLEMTDAVISQLEQYILTIPEVTYCLSNVGGSSSNWGRMTVQLVGKRERDRSIWEITDDVRNFARRQLAHASVRVYETESSVAGISTGGAEIHSPVLIYLLGSDMDDLVRASNQLQATLANIEGTKEIRSNYRVGVPEFKLTVDREKLKFFTTSVQDVKEAFAGAINGKKAGVLPNDSSNNGRDTDIVVRLKGSEYFKPSDLTNIPVKADGKMVFLGDVARIEEGVGPVGITRLNKQRSLIVQANITDRPLNEVLQELDSLLKQEALPEGVTYRFGGQAAEMDSSYGEIIQALVLSLLLVYMLLAVLYESAFTPVIRMLSLPLGLIGSLLFLLFTNNTINVYSLVGFLVMDGLVAKNGTLLLDYTLTLMGRGMSAYEALVEAGKTRLRPICMTTLTMVVGMLPTALALSEGAETRVSMAWVLIGGLLSSTVFTLFVIPIVFLFFDRHPVRTWFQ</sequence>
<dbReference type="Gene3D" id="3.30.70.1430">
    <property type="entry name" value="Multidrug efflux transporter AcrB pore domain"/>
    <property type="match status" value="2"/>
</dbReference>
<feature type="transmembrane region" description="Helical" evidence="1">
    <location>
        <begin position="859"/>
        <end position="878"/>
    </location>
</feature>
<feature type="transmembrane region" description="Helical" evidence="1">
    <location>
        <begin position="527"/>
        <end position="549"/>
    </location>
</feature>
<feature type="transmembrane region" description="Helical" evidence="1">
    <location>
        <begin position="885"/>
        <end position="905"/>
    </location>
</feature>
<dbReference type="EMBL" id="FMJE01000004">
    <property type="protein sequence ID" value="SCM81571.1"/>
    <property type="molecule type" value="Genomic_DNA"/>
</dbReference>
<dbReference type="Gene3D" id="3.30.70.1320">
    <property type="entry name" value="Multidrug efflux transporter AcrB pore domain like"/>
    <property type="match status" value="1"/>
</dbReference>
<dbReference type="AlphaFoldDB" id="A0A212LVN3"/>
<feature type="transmembrane region" description="Helical" evidence="1">
    <location>
        <begin position="332"/>
        <end position="350"/>
    </location>
</feature>
<feature type="transmembrane region" description="Helical" evidence="1">
    <location>
        <begin position="12"/>
        <end position="30"/>
    </location>
</feature>
<feature type="transmembrane region" description="Helical" evidence="1">
    <location>
        <begin position="428"/>
        <end position="448"/>
    </location>
</feature>
<feature type="transmembrane region" description="Helical" evidence="1">
    <location>
        <begin position="357"/>
        <end position="377"/>
    </location>
</feature>
<dbReference type="PRINTS" id="PR00702">
    <property type="entry name" value="ACRIFLAVINRP"/>
</dbReference>
<dbReference type="Gene3D" id="1.20.1640.10">
    <property type="entry name" value="Multidrug efflux transporter AcrB transmembrane domain"/>
    <property type="match status" value="2"/>
</dbReference>
<protein>
    <submittedName>
        <fullName evidence="2">Nodulation protein NolG</fullName>
    </submittedName>
</protein>
<dbReference type="InterPro" id="IPR001036">
    <property type="entry name" value="Acrflvin-R"/>
</dbReference>
<dbReference type="Gene3D" id="3.30.2090.10">
    <property type="entry name" value="Multidrug efflux transporter AcrB TolC docking domain, DN and DC subdomains"/>
    <property type="match status" value="2"/>
</dbReference>
<keyword evidence="1" id="KW-0472">Membrane</keyword>
<evidence type="ECO:0000256" key="1">
    <source>
        <dbReference type="SAM" id="Phobius"/>
    </source>
</evidence>
<keyword evidence="1" id="KW-0812">Transmembrane</keyword>
<organism evidence="2">
    <name type="scientific">uncultured Sporomusa sp</name>
    <dbReference type="NCBI Taxonomy" id="307249"/>
    <lineage>
        <taxon>Bacteria</taxon>
        <taxon>Bacillati</taxon>
        <taxon>Bacillota</taxon>
        <taxon>Negativicutes</taxon>
        <taxon>Selenomonadales</taxon>
        <taxon>Sporomusaceae</taxon>
        <taxon>Sporomusa</taxon>
        <taxon>environmental samples</taxon>
    </lineage>
</organism>
<dbReference type="GO" id="GO:0005886">
    <property type="term" value="C:plasma membrane"/>
    <property type="evidence" value="ECO:0007669"/>
    <property type="project" value="TreeGrafter"/>
</dbReference>
<dbReference type="Pfam" id="PF00873">
    <property type="entry name" value="ACR_tran"/>
    <property type="match status" value="1"/>
</dbReference>
<dbReference type="SUPFAM" id="SSF82714">
    <property type="entry name" value="Multidrug efflux transporter AcrB TolC docking domain, DN and DC subdomains"/>
    <property type="match status" value="2"/>
</dbReference>
<evidence type="ECO:0000313" key="2">
    <source>
        <dbReference type="EMBL" id="SCM81571.1"/>
    </source>
</evidence>
<dbReference type="SUPFAM" id="SSF82866">
    <property type="entry name" value="Multidrug efflux transporter AcrB transmembrane domain"/>
    <property type="match status" value="2"/>
</dbReference>
<gene>
    <name evidence="2" type="primary">nolG</name>
    <name evidence="2" type="ORF">KL86SPO_40055</name>
</gene>
<dbReference type="Gene3D" id="3.30.70.1440">
    <property type="entry name" value="Multidrug efflux transporter AcrB pore domain"/>
    <property type="match status" value="1"/>
</dbReference>
<proteinExistence type="predicted"/>
<dbReference type="RefSeq" id="WP_075753240.1">
    <property type="nucleotide sequence ID" value="NZ_LT608335.1"/>
</dbReference>
<feature type="transmembrane region" description="Helical" evidence="1">
    <location>
        <begin position="990"/>
        <end position="1014"/>
    </location>
</feature>
<dbReference type="PANTHER" id="PTHR32063:SF0">
    <property type="entry name" value="SWARMING MOTILITY PROTEIN SWRC"/>
    <property type="match status" value="1"/>
</dbReference>
<name>A0A212LVN3_9FIRM</name>
<feature type="transmembrane region" description="Helical" evidence="1">
    <location>
        <begin position="460"/>
        <end position="478"/>
    </location>
</feature>
<feature type="transmembrane region" description="Helical" evidence="1">
    <location>
        <begin position="383"/>
        <end position="407"/>
    </location>
</feature>
<reference evidence="2" key="1">
    <citation type="submission" date="2016-08" db="EMBL/GenBank/DDBJ databases">
        <authorList>
            <person name="Seilhamer J.J."/>
        </authorList>
    </citation>
    <scope>NUCLEOTIDE SEQUENCE</scope>
    <source>
        <strain evidence="2">86</strain>
    </source>
</reference>
<dbReference type="InterPro" id="IPR027463">
    <property type="entry name" value="AcrB_DN_DC_subdom"/>
</dbReference>
<dbReference type="PANTHER" id="PTHR32063">
    <property type="match status" value="1"/>
</dbReference>
<keyword evidence="1" id="KW-1133">Transmembrane helix</keyword>
<feature type="transmembrane region" description="Helical" evidence="1">
    <location>
        <begin position="957"/>
        <end position="978"/>
    </location>
</feature>
<accession>A0A212LVN3</accession>